<feature type="domain" description="Calcineurin-like phosphoesterase" evidence="2">
    <location>
        <begin position="21"/>
        <end position="200"/>
    </location>
</feature>
<dbReference type="Pfam" id="PF00149">
    <property type="entry name" value="Metallophos"/>
    <property type="match status" value="1"/>
</dbReference>
<feature type="region of interest" description="Disordered" evidence="1">
    <location>
        <begin position="204"/>
        <end position="224"/>
    </location>
</feature>
<proteinExistence type="predicted"/>
<dbReference type="SUPFAM" id="SSF56300">
    <property type="entry name" value="Metallo-dependent phosphatases"/>
    <property type="match status" value="1"/>
</dbReference>
<dbReference type="AlphaFoldDB" id="A0A4U8YYQ9"/>
<gene>
    <name evidence="3" type="ORF">MTUNDRAET4_1764</name>
</gene>
<dbReference type="InterPro" id="IPR029052">
    <property type="entry name" value="Metallo-depent_PP-like"/>
</dbReference>
<reference evidence="3 4" key="1">
    <citation type="submission" date="2019-03" db="EMBL/GenBank/DDBJ databases">
        <authorList>
            <person name="Kox A.R. M."/>
        </authorList>
    </citation>
    <scope>NUCLEOTIDE SEQUENCE [LARGE SCALE GENOMIC DNA]</scope>
    <source>
        <strain evidence="3">MTUNDRAET4 annotated genome</strain>
    </source>
</reference>
<dbReference type="PANTHER" id="PTHR42850">
    <property type="entry name" value="METALLOPHOSPHOESTERASE"/>
    <property type="match status" value="1"/>
</dbReference>
<dbReference type="GO" id="GO:0005737">
    <property type="term" value="C:cytoplasm"/>
    <property type="evidence" value="ECO:0007669"/>
    <property type="project" value="TreeGrafter"/>
</dbReference>
<evidence type="ECO:0000259" key="2">
    <source>
        <dbReference type="Pfam" id="PF00149"/>
    </source>
</evidence>
<dbReference type="EMBL" id="LR536450">
    <property type="protein sequence ID" value="VFU08657.1"/>
    <property type="molecule type" value="Genomic_DNA"/>
</dbReference>
<protein>
    <recommendedName>
        <fullName evidence="2">Calcineurin-like phosphoesterase domain-containing protein</fullName>
    </recommendedName>
</protein>
<dbReference type="Proteomes" id="UP000294360">
    <property type="component" value="Chromosome"/>
</dbReference>
<dbReference type="KEGG" id="mtun:MTUNDRAET4_1764"/>
<organism evidence="3 4">
    <name type="scientific">Methylocella tundrae</name>
    <dbReference type="NCBI Taxonomy" id="227605"/>
    <lineage>
        <taxon>Bacteria</taxon>
        <taxon>Pseudomonadati</taxon>
        <taxon>Pseudomonadota</taxon>
        <taxon>Alphaproteobacteria</taxon>
        <taxon>Hyphomicrobiales</taxon>
        <taxon>Beijerinckiaceae</taxon>
        <taxon>Methylocella</taxon>
    </lineage>
</organism>
<dbReference type="GO" id="GO:0016791">
    <property type="term" value="F:phosphatase activity"/>
    <property type="evidence" value="ECO:0007669"/>
    <property type="project" value="TreeGrafter"/>
</dbReference>
<dbReference type="InterPro" id="IPR050126">
    <property type="entry name" value="Ap4A_hydrolase"/>
</dbReference>
<dbReference type="InterPro" id="IPR004843">
    <property type="entry name" value="Calcineurin-like_PHP"/>
</dbReference>
<accession>A0A4U8YYQ9</accession>
<evidence type="ECO:0000313" key="3">
    <source>
        <dbReference type="EMBL" id="VFU08657.1"/>
    </source>
</evidence>
<evidence type="ECO:0000256" key="1">
    <source>
        <dbReference type="SAM" id="MobiDB-lite"/>
    </source>
</evidence>
<dbReference type="GO" id="GO:0008803">
    <property type="term" value="F:bis(5'-nucleosyl)-tetraphosphatase (symmetrical) activity"/>
    <property type="evidence" value="ECO:0007669"/>
    <property type="project" value="TreeGrafter"/>
</dbReference>
<dbReference type="GO" id="GO:0110154">
    <property type="term" value="P:RNA decapping"/>
    <property type="evidence" value="ECO:0007669"/>
    <property type="project" value="TreeGrafter"/>
</dbReference>
<dbReference type="Gene3D" id="3.60.21.10">
    <property type="match status" value="1"/>
</dbReference>
<dbReference type="PANTHER" id="PTHR42850:SF4">
    <property type="entry name" value="ZINC-DEPENDENT ENDOPOLYPHOSPHATASE"/>
    <property type="match status" value="1"/>
</dbReference>
<sequence length="268" mass="30161">MWKPRLIGTAPAAPTVPEGVRIYAIGDIHGRADLLEQTFVRIDADLLRHPIANPIQVFLGDYIDRGPKSSDVLTQLINRGKAHRTVCLKGNHELYLLEFLRNPAILRAWGQYGGLTTLLSYGLRPSLNPDEEEEGELSAGLQRALPKSHHQFLSSLPLSYTCGDFFFVHAGIRPGASLSRQRDDDLLWIRDEFLSHEESFEKNHRSRPHACHGAGGTEQSHRHRYGRLRHGAPDLPETGARSNRLHLEFWALGYCVAIRLANRSSARE</sequence>
<name>A0A4U8YYQ9_METTU</name>
<evidence type="ECO:0000313" key="4">
    <source>
        <dbReference type="Proteomes" id="UP000294360"/>
    </source>
</evidence>